<evidence type="ECO:0000259" key="2">
    <source>
        <dbReference type="Pfam" id="PF08241"/>
    </source>
</evidence>
<dbReference type="Proteomes" id="UP001324533">
    <property type="component" value="Chromosome"/>
</dbReference>
<dbReference type="EMBL" id="CP139779">
    <property type="protein sequence ID" value="WQB71335.1"/>
    <property type="molecule type" value="Genomic_DNA"/>
</dbReference>
<dbReference type="CDD" id="cd02440">
    <property type="entry name" value="AdoMet_MTases"/>
    <property type="match status" value="1"/>
</dbReference>
<keyword evidence="4" id="KW-1185">Reference proteome</keyword>
<dbReference type="Gene3D" id="3.40.50.150">
    <property type="entry name" value="Vaccinia Virus protein VP39"/>
    <property type="match status" value="1"/>
</dbReference>
<sequence length="281" mass="29344">MDDDPRERPDRGADARDDSPAEADDEWSALAAGWAARWGQVSAPARRALLTACAVAPGTRVLDVGCGSGEFLPELTAVGARAIGIDSSPAMVALAVRHGQARRADVAALPFADDTFDVVTAVTVLHLTDDLAAAVRECARVLRPGGLLGIAEWGDTGPNDVAIIERALDAALDPDAVRDAGTSEADPQTRATTESGAPPHPSALDLALRAAGFRPVADGQVEVTVRAADVGELAATVLLGEDEATIDELSPVISEAAEPFRQPDGYYLLHNTFRWRVVAAD</sequence>
<organism evidence="3 4">
    <name type="scientific">Microbacterium invictum</name>
    <dbReference type="NCBI Taxonomy" id="515415"/>
    <lineage>
        <taxon>Bacteria</taxon>
        <taxon>Bacillati</taxon>
        <taxon>Actinomycetota</taxon>
        <taxon>Actinomycetes</taxon>
        <taxon>Micrococcales</taxon>
        <taxon>Microbacteriaceae</taxon>
        <taxon>Microbacterium</taxon>
    </lineage>
</organism>
<dbReference type="SUPFAM" id="SSF53335">
    <property type="entry name" value="S-adenosyl-L-methionine-dependent methyltransferases"/>
    <property type="match status" value="1"/>
</dbReference>
<dbReference type="Pfam" id="PF08241">
    <property type="entry name" value="Methyltransf_11"/>
    <property type="match status" value="1"/>
</dbReference>
<reference evidence="3 4" key="1">
    <citation type="submission" date="2023-06" db="EMBL/GenBank/DDBJ databases">
        <title>Rock-solubilizing bacteria, Microbacterium invictum, promotes re-establishment of vegetation in rocky wasteland by accelerating rock bio-weathering and reshaping soil bacterial community.</title>
        <authorList>
            <person name="Liu C."/>
        </authorList>
    </citation>
    <scope>NUCLEOTIDE SEQUENCE [LARGE SCALE GENOMIC DNA]</scope>
    <source>
        <strain evidence="3 4">X-18</strain>
    </source>
</reference>
<keyword evidence="3" id="KW-0808">Transferase</keyword>
<evidence type="ECO:0000313" key="4">
    <source>
        <dbReference type="Proteomes" id="UP001324533"/>
    </source>
</evidence>
<name>A0ABZ0VCH8_9MICO</name>
<proteinExistence type="predicted"/>
<feature type="compositionally biased region" description="Basic and acidic residues" evidence="1">
    <location>
        <begin position="1"/>
        <end position="19"/>
    </location>
</feature>
<dbReference type="GO" id="GO:0008168">
    <property type="term" value="F:methyltransferase activity"/>
    <property type="evidence" value="ECO:0007669"/>
    <property type="project" value="UniProtKB-KW"/>
</dbReference>
<dbReference type="PANTHER" id="PTHR42912">
    <property type="entry name" value="METHYLTRANSFERASE"/>
    <property type="match status" value="1"/>
</dbReference>
<feature type="region of interest" description="Disordered" evidence="1">
    <location>
        <begin position="1"/>
        <end position="26"/>
    </location>
</feature>
<protein>
    <submittedName>
        <fullName evidence="3">Class I SAM-dependent methyltransferase</fullName>
    </submittedName>
</protein>
<evidence type="ECO:0000256" key="1">
    <source>
        <dbReference type="SAM" id="MobiDB-lite"/>
    </source>
</evidence>
<accession>A0ABZ0VCH8</accession>
<feature type="compositionally biased region" description="Polar residues" evidence="1">
    <location>
        <begin position="185"/>
        <end position="195"/>
    </location>
</feature>
<feature type="region of interest" description="Disordered" evidence="1">
    <location>
        <begin position="178"/>
        <end position="201"/>
    </location>
</feature>
<dbReference type="InterPro" id="IPR029063">
    <property type="entry name" value="SAM-dependent_MTases_sf"/>
</dbReference>
<feature type="domain" description="Methyltransferase type 11" evidence="2">
    <location>
        <begin position="62"/>
        <end position="148"/>
    </location>
</feature>
<dbReference type="RefSeq" id="WP_322411452.1">
    <property type="nucleotide sequence ID" value="NZ_CP139779.1"/>
</dbReference>
<dbReference type="GO" id="GO:0032259">
    <property type="term" value="P:methylation"/>
    <property type="evidence" value="ECO:0007669"/>
    <property type="project" value="UniProtKB-KW"/>
</dbReference>
<dbReference type="InterPro" id="IPR050508">
    <property type="entry name" value="Methyltransf_Superfamily"/>
</dbReference>
<dbReference type="InterPro" id="IPR013216">
    <property type="entry name" value="Methyltransf_11"/>
</dbReference>
<gene>
    <name evidence="3" type="ORF">T9R20_05035</name>
</gene>
<evidence type="ECO:0000313" key="3">
    <source>
        <dbReference type="EMBL" id="WQB71335.1"/>
    </source>
</evidence>
<keyword evidence="3" id="KW-0489">Methyltransferase</keyword>
<dbReference type="PANTHER" id="PTHR42912:SF93">
    <property type="entry name" value="N6-ADENOSINE-METHYLTRANSFERASE TMT1A"/>
    <property type="match status" value="1"/>
</dbReference>